<comment type="caution">
    <text evidence="3">The sequence shown here is derived from an EMBL/GenBank/DDBJ whole genome shotgun (WGS) entry which is preliminary data.</text>
</comment>
<name>A0A250XRG7_9CHLO</name>
<feature type="coiled-coil region" evidence="1">
    <location>
        <begin position="486"/>
        <end position="520"/>
    </location>
</feature>
<feature type="region of interest" description="Disordered" evidence="2">
    <location>
        <begin position="764"/>
        <end position="797"/>
    </location>
</feature>
<feature type="region of interest" description="Disordered" evidence="2">
    <location>
        <begin position="815"/>
        <end position="834"/>
    </location>
</feature>
<feature type="compositionally biased region" description="Polar residues" evidence="2">
    <location>
        <begin position="1102"/>
        <end position="1118"/>
    </location>
</feature>
<evidence type="ECO:0000256" key="2">
    <source>
        <dbReference type="SAM" id="MobiDB-lite"/>
    </source>
</evidence>
<gene>
    <name evidence="3" type="ORF">CEUSTIGMA_g13060.t1</name>
</gene>
<dbReference type="AlphaFoldDB" id="A0A250XRG7"/>
<evidence type="ECO:0000313" key="4">
    <source>
        <dbReference type="Proteomes" id="UP000232323"/>
    </source>
</evidence>
<accession>A0A250XRG7</accession>
<organism evidence="3 4">
    <name type="scientific">Chlamydomonas eustigma</name>
    <dbReference type="NCBI Taxonomy" id="1157962"/>
    <lineage>
        <taxon>Eukaryota</taxon>
        <taxon>Viridiplantae</taxon>
        <taxon>Chlorophyta</taxon>
        <taxon>core chlorophytes</taxon>
        <taxon>Chlorophyceae</taxon>
        <taxon>CS clade</taxon>
        <taxon>Chlamydomonadales</taxon>
        <taxon>Chlamydomonadaceae</taxon>
        <taxon>Chlamydomonas</taxon>
    </lineage>
</organism>
<sequence length="1153" mass="122078">MGEWDDPVLIGKVCDFALAELVVEASTLDESPESVAESWSALELIDAEAEVPAQLQEDTREYSVVEVRAGEILELGHDQPEPFLAPEHSSSISNGSDAPDSAIPKGRKQNSKQPWQPFSGAHSLANAARKSKQSRNRASLTKRLQTVPRTKTLPPVKASLTEILHKQPRIKPRPARMPKSNYSRHVRVSASLSGGGAIDAKKRGAGRGPRRQAGIHIAAAQENDNAWLLADAAATENMINGEGVQGASEQLPMECEGMPLMVGPDGEALSAVDDSITEHQLLKELAELEALRVAMAESGGRPSGMDTVAAAAAMAEVQERAMARLKAAADLDARMREAVAAVEASAMQVRQRLDAGGGGGGGGAGGAGFVSASEASAAHVVDLPDLSQHASGPQSIVDIAMLHTAIDQAAYFEAPASAANVRPAEARLALAGELTGESPSPDAFSVKSVGQQVDDSHTIAAASLAVMSVDGGEHVVQYVDARQQRSKHINEQLLRLHEESRRLQEQSRLLTERAVEMQRQAGLLVPAPSEQRLGKQAEEVAGQLNDGYDGGQDGVLSNEGVRQQDQGVVIREQPEDPSTAALAAGQARGADADVHGSVLPTVAPVVPTGDQASQGGMPAAPSLAQKGGGISWNMPQKPLMQQQQLLIGGKKKKTGAESNQQLIREASSKSFVQHKQRAGSADSTTDAPPLPSWSDLISSPITSPLKIVRKGMPNNYQGANDNKSLPSIQQPPQAIQWKVPVNPQTSTAAQTKYLPNTVLPAVQAPEASSSTVQPDDKPAPTSTDPDGSSAAAAAAAPKPRRFLPSIDFSAIHKNKHVSSQNKPLPPGPSSLLPQQIQQPLQQPYGAYSFYPKNQCLAPSTYSSKYLPGLHVNPIPHDAIGAVALRPPPQPPAMARYLMRKMLLQGASPPPLVSYPAFHQKAEQASAFVPAAYLEQHAVADAAIGRSPSSKDLGAEGSKAAVPSKQPKRLGAASARPAMPIKHHTSEPSPNPQSFASTLPPPSHLYGALEYAGWPGYGMHGMNHLAGMAAPYQLSHLPSQPLVPTTFHRFNQLDANPGSYMPLPHGMIENNVFWNVSSAPEISGSSVAAEPGQDELMRADVLQQQQHMSAMSPGDNSQLGYKPQQRRVAAAKGSAGPKRKDDDPQDSKPYFRLF</sequence>
<protein>
    <submittedName>
        <fullName evidence="3">Uncharacterized protein</fullName>
    </submittedName>
</protein>
<reference evidence="3 4" key="1">
    <citation type="submission" date="2017-08" db="EMBL/GenBank/DDBJ databases">
        <title>Acidophilic green algal genome provides insights into adaptation to an acidic environment.</title>
        <authorList>
            <person name="Hirooka S."/>
            <person name="Hirose Y."/>
            <person name="Kanesaki Y."/>
            <person name="Higuchi S."/>
            <person name="Fujiwara T."/>
            <person name="Onuma R."/>
            <person name="Era A."/>
            <person name="Ohbayashi R."/>
            <person name="Uzuka A."/>
            <person name="Nozaki H."/>
            <person name="Yoshikawa H."/>
            <person name="Miyagishima S.Y."/>
        </authorList>
    </citation>
    <scope>NUCLEOTIDE SEQUENCE [LARGE SCALE GENOMIC DNA]</scope>
    <source>
        <strain evidence="3 4">NIES-2499</strain>
    </source>
</reference>
<keyword evidence="1" id="KW-0175">Coiled coil</keyword>
<feature type="region of interest" description="Disordered" evidence="2">
    <location>
        <begin position="664"/>
        <end position="698"/>
    </location>
</feature>
<feature type="region of interest" description="Disordered" evidence="2">
    <location>
        <begin position="78"/>
        <end position="153"/>
    </location>
</feature>
<dbReference type="Proteomes" id="UP000232323">
    <property type="component" value="Unassembled WGS sequence"/>
</dbReference>
<keyword evidence="4" id="KW-1185">Reference proteome</keyword>
<proteinExistence type="predicted"/>
<evidence type="ECO:0000256" key="1">
    <source>
        <dbReference type="SAM" id="Coils"/>
    </source>
</evidence>
<evidence type="ECO:0000313" key="3">
    <source>
        <dbReference type="EMBL" id="GAX85645.1"/>
    </source>
</evidence>
<feature type="region of interest" description="Disordered" evidence="2">
    <location>
        <begin position="1102"/>
        <end position="1153"/>
    </location>
</feature>
<dbReference type="EMBL" id="BEGY01000183">
    <property type="protein sequence ID" value="GAX85645.1"/>
    <property type="molecule type" value="Genomic_DNA"/>
</dbReference>
<feature type="compositionally biased region" description="Polar residues" evidence="2">
    <location>
        <begin position="136"/>
        <end position="149"/>
    </location>
</feature>
<feature type="region of interest" description="Disordered" evidence="2">
    <location>
        <begin position="944"/>
        <end position="998"/>
    </location>
</feature>